<gene>
    <name evidence="1" type="ORF">EVAR_20774_1</name>
</gene>
<reference evidence="1 2" key="1">
    <citation type="journal article" date="2019" name="Commun. Biol.">
        <title>The bagworm genome reveals a unique fibroin gene that provides high tensile strength.</title>
        <authorList>
            <person name="Kono N."/>
            <person name="Nakamura H."/>
            <person name="Ohtoshi R."/>
            <person name="Tomita M."/>
            <person name="Numata K."/>
            <person name="Arakawa K."/>
        </authorList>
    </citation>
    <scope>NUCLEOTIDE SEQUENCE [LARGE SCALE GENOMIC DNA]</scope>
</reference>
<keyword evidence="2" id="KW-1185">Reference proteome</keyword>
<evidence type="ECO:0000313" key="1">
    <source>
        <dbReference type="EMBL" id="GBP24450.1"/>
    </source>
</evidence>
<protein>
    <submittedName>
        <fullName evidence="1">Uncharacterized protein</fullName>
    </submittedName>
</protein>
<dbReference type="AlphaFoldDB" id="A0A4C1UE93"/>
<evidence type="ECO:0000313" key="2">
    <source>
        <dbReference type="Proteomes" id="UP000299102"/>
    </source>
</evidence>
<dbReference type="EMBL" id="BGZK01000162">
    <property type="protein sequence ID" value="GBP24450.1"/>
    <property type="molecule type" value="Genomic_DNA"/>
</dbReference>
<organism evidence="1 2">
    <name type="scientific">Eumeta variegata</name>
    <name type="common">Bagworm moth</name>
    <name type="synonym">Eumeta japonica</name>
    <dbReference type="NCBI Taxonomy" id="151549"/>
    <lineage>
        <taxon>Eukaryota</taxon>
        <taxon>Metazoa</taxon>
        <taxon>Ecdysozoa</taxon>
        <taxon>Arthropoda</taxon>
        <taxon>Hexapoda</taxon>
        <taxon>Insecta</taxon>
        <taxon>Pterygota</taxon>
        <taxon>Neoptera</taxon>
        <taxon>Endopterygota</taxon>
        <taxon>Lepidoptera</taxon>
        <taxon>Glossata</taxon>
        <taxon>Ditrysia</taxon>
        <taxon>Tineoidea</taxon>
        <taxon>Psychidae</taxon>
        <taxon>Oiketicinae</taxon>
        <taxon>Eumeta</taxon>
    </lineage>
</organism>
<accession>A0A4C1UE93</accession>
<comment type="caution">
    <text evidence="1">The sequence shown here is derived from an EMBL/GenBank/DDBJ whole genome shotgun (WGS) entry which is preliminary data.</text>
</comment>
<dbReference type="Proteomes" id="UP000299102">
    <property type="component" value="Unassembled WGS sequence"/>
</dbReference>
<sequence length="88" mass="9952">MRDLCRPSYYNRNQEEERVEIPVPHFPIRLPVTLSTRHPIPAQETGNAVVIPLGSRVCLSGGDYLLSGGSHARLLLENAIYKNKKKIR</sequence>
<name>A0A4C1UE93_EUMVA</name>
<proteinExistence type="predicted"/>